<dbReference type="InterPro" id="IPR036388">
    <property type="entry name" value="WH-like_DNA-bd_sf"/>
</dbReference>
<dbReference type="AlphaFoldDB" id="A0A1I2DJR0"/>
<evidence type="ECO:0000313" key="1">
    <source>
        <dbReference type="EMBL" id="SFE80130.1"/>
    </source>
</evidence>
<dbReference type="STRING" id="1003.SAMN04488541_100727"/>
<proteinExistence type="predicted"/>
<dbReference type="SUPFAM" id="SSF46689">
    <property type="entry name" value="Homeodomain-like"/>
    <property type="match status" value="1"/>
</dbReference>
<dbReference type="Pfam" id="PF04255">
    <property type="entry name" value="DUF433"/>
    <property type="match status" value="1"/>
</dbReference>
<name>A0A1I2DJR0_9BACT</name>
<dbReference type="Proteomes" id="UP000199513">
    <property type="component" value="Unassembled WGS sequence"/>
</dbReference>
<dbReference type="EMBL" id="FONY01000007">
    <property type="protein sequence ID" value="SFE80130.1"/>
    <property type="molecule type" value="Genomic_DNA"/>
</dbReference>
<dbReference type="InterPro" id="IPR009057">
    <property type="entry name" value="Homeodomain-like_sf"/>
</dbReference>
<organism evidence="1 2">
    <name type="scientific">Thermoflexibacter ruber</name>
    <dbReference type="NCBI Taxonomy" id="1003"/>
    <lineage>
        <taxon>Bacteria</taxon>
        <taxon>Pseudomonadati</taxon>
        <taxon>Bacteroidota</taxon>
        <taxon>Cytophagia</taxon>
        <taxon>Cytophagales</taxon>
        <taxon>Thermoflexibacteraceae</taxon>
        <taxon>Thermoflexibacter</taxon>
    </lineage>
</organism>
<keyword evidence="2" id="KW-1185">Reference proteome</keyword>
<protein>
    <submittedName>
        <fullName evidence="1">Uncharacterized conserved protein, DUF433 family</fullName>
    </submittedName>
</protein>
<sequence>MQEQVISINPNVMSGVPVFAGTRVPIYSLFDYVLTGETIDAFINDFPTVSKEQAMKVITMAQEILLANSKFILRENFTFRREYSQTT</sequence>
<dbReference type="InterPro" id="IPR007367">
    <property type="entry name" value="DUF433"/>
</dbReference>
<gene>
    <name evidence="1" type="ORF">SAMN04488541_100727</name>
</gene>
<evidence type="ECO:0000313" key="2">
    <source>
        <dbReference type="Proteomes" id="UP000199513"/>
    </source>
</evidence>
<accession>A0A1I2DJR0</accession>
<dbReference type="Gene3D" id="1.10.10.10">
    <property type="entry name" value="Winged helix-like DNA-binding domain superfamily/Winged helix DNA-binding domain"/>
    <property type="match status" value="1"/>
</dbReference>
<reference evidence="1 2" key="1">
    <citation type="submission" date="2016-10" db="EMBL/GenBank/DDBJ databases">
        <authorList>
            <person name="de Groot N.N."/>
        </authorList>
    </citation>
    <scope>NUCLEOTIDE SEQUENCE [LARGE SCALE GENOMIC DNA]</scope>
    <source>
        <strain>GEY</strain>
        <strain evidence="2">DSM 9560</strain>
    </source>
</reference>